<evidence type="ECO:0000313" key="2">
    <source>
        <dbReference type="EMBL" id="KRO62373.1"/>
    </source>
</evidence>
<dbReference type="Proteomes" id="UP000051269">
    <property type="component" value="Unassembled WGS sequence"/>
</dbReference>
<feature type="domain" description="Penicillin-binding protein transpeptidase" evidence="1">
    <location>
        <begin position="38"/>
        <end position="124"/>
    </location>
</feature>
<protein>
    <recommendedName>
        <fullName evidence="1">Penicillin-binding protein transpeptidase domain-containing protein</fullName>
    </recommendedName>
</protein>
<dbReference type="InterPro" id="IPR001460">
    <property type="entry name" value="PCN-bd_Tpept"/>
</dbReference>
<accession>A0A0R2RIG7</accession>
<name>A0A0R2RIG7_9BACT</name>
<dbReference type="AlphaFoldDB" id="A0A0R2RIG7"/>
<proteinExistence type="predicted"/>
<dbReference type="InterPro" id="IPR012338">
    <property type="entry name" value="Beta-lactam/transpept-like"/>
</dbReference>
<sequence length="240" mass="25732">MGGVRGIFFWVGWGMVLAGWVQGEDSFPAGMTILETSKSGEMKIVVGEQAQLDTAREPASTFKVVIAWAALDRGLVQDVATPLEGAEGLGLRESLQKSINPPFALLAEKLGGDVLGEYAERSGLIEGKIPKGWMKGGGKEAVHGGDLKTTIRREHAVAVGWMRGEAPWGGEAGKKLQEALVWPGEKILLRAKTGSYGGCLWMTGYGPEKAVTVFLEGPVSRRPEILKAFFGRWGVAPTRP</sequence>
<reference evidence="2 3" key="1">
    <citation type="submission" date="2015-10" db="EMBL/GenBank/DDBJ databases">
        <title>Metagenome-Assembled Genomes uncover a global brackish microbiome.</title>
        <authorList>
            <person name="Hugerth L.W."/>
            <person name="Larsson J."/>
            <person name="Alneberg J."/>
            <person name="Lindh M.V."/>
            <person name="Legrand C."/>
            <person name="Pinhassi J."/>
            <person name="Andersson A.F."/>
        </authorList>
    </citation>
    <scope>NUCLEOTIDE SEQUENCE [LARGE SCALE GENOMIC DNA]</scope>
    <source>
        <strain evidence="2">BACL18 MAG-120507-bin52</strain>
    </source>
</reference>
<gene>
    <name evidence="2" type="ORF">ABR82_01975</name>
</gene>
<organism evidence="2 3">
    <name type="scientific">Verrucomicrobia subdivision 6 bacterium BACL9 MAG-120507-bin52</name>
    <dbReference type="NCBI Taxonomy" id="1655590"/>
    <lineage>
        <taxon>Bacteria</taxon>
        <taxon>Pseudomonadati</taxon>
        <taxon>Verrucomicrobiota</taxon>
        <taxon>Verrucomicrobiia</taxon>
        <taxon>Verrucomicrobiales</taxon>
        <taxon>Verrucomicrobia subdivision 6</taxon>
    </lineage>
</organism>
<dbReference type="GO" id="GO:0008658">
    <property type="term" value="F:penicillin binding"/>
    <property type="evidence" value="ECO:0007669"/>
    <property type="project" value="InterPro"/>
</dbReference>
<dbReference type="Gene3D" id="3.40.710.10">
    <property type="entry name" value="DD-peptidase/beta-lactamase superfamily"/>
    <property type="match status" value="1"/>
</dbReference>
<evidence type="ECO:0000259" key="1">
    <source>
        <dbReference type="Pfam" id="PF00905"/>
    </source>
</evidence>
<evidence type="ECO:0000313" key="3">
    <source>
        <dbReference type="Proteomes" id="UP000051269"/>
    </source>
</evidence>
<dbReference type="Pfam" id="PF00905">
    <property type="entry name" value="Transpeptidase"/>
    <property type="match status" value="1"/>
</dbReference>
<dbReference type="EMBL" id="LIBO01000086">
    <property type="protein sequence ID" value="KRO62373.1"/>
    <property type="molecule type" value="Genomic_DNA"/>
</dbReference>
<dbReference type="SUPFAM" id="SSF56601">
    <property type="entry name" value="beta-lactamase/transpeptidase-like"/>
    <property type="match status" value="1"/>
</dbReference>
<comment type="caution">
    <text evidence="2">The sequence shown here is derived from an EMBL/GenBank/DDBJ whole genome shotgun (WGS) entry which is preliminary data.</text>
</comment>